<dbReference type="InterPro" id="IPR050589">
    <property type="entry name" value="Ikaros_C2H2-ZF"/>
</dbReference>
<dbReference type="AlphaFoldDB" id="A0A9P0LJ13"/>
<feature type="domain" description="C2H2-type" evidence="7">
    <location>
        <begin position="414"/>
        <end position="435"/>
    </location>
</feature>
<evidence type="ECO:0000256" key="6">
    <source>
        <dbReference type="ARBA" id="ARBA00023242"/>
    </source>
</evidence>
<accession>A0A9P0LJ13</accession>
<feature type="domain" description="C2H2-type" evidence="7">
    <location>
        <begin position="347"/>
        <end position="368"/>
    </location>
</feature>
<evidence type="ECO:0000313" key="8">
    <source>
        <dbReference type="EMBL" id="CAH1993960.1"/>
    </source>
</evidence>
<comment type="caution">
    <text evidence="8">The sequence shown here is derived from an EMBL/GenBank/DDBJ whole genome shotgun (WGS) entry which is preliminary data.</text>
</comment>
<dbReference type="PANTHER" id="PTHR24404:SF114">
    <property type="entry name" value="KLUMPFUSS, ISOFORM B-RELATED"/>
    <property type="match status" value="1"/>
</dbReference>
<dbReference type="InterPro" id="IPR013087">
    <property type="entry name" value="Znf_C2H2_type"/>
</dbReference>
<protein>
    <recommendedName>
        <fullName evidence="7">C2H2-type domain-containing protein</fullName>
    </recommendedName>
</protein>
<evidence type="ECO:0000256" key="2">
    <source>
        <dbReference type="ARBA" id="ARBA00022723"/>
    </source>
</evidence>
<feature type="domain" description="C2H2-type" evidence="7">
    <location>
        <begin position="146"/>
        <end position="167"/>
    </location>
</feature>
<evidence type="ECO:0000259" key="7">
    <source>
        <dbReference type="PROSITE" id="PS00028"/>
    </source>
</evidence>
<reference evidence="8" key="1">
    <citation type="submission" date="2022-03" db="EMBL/GenBank/DDBJ databases">
        <authorList>
            <person name="Sayadi A."/>
        </authorList>
    </citation>
    <scope>NUCLEOTIDE SEQUENCE</scope>
</reference>
<evidence type="ECO:0000313" key="9">
    <source>
        <dbReference type="Proteomes" id="UP001152888"/>
    </source>
</evidence>
<feature type="domain" description="C2H2-type" evidence="7">
    <location>
        <begin position="548"/>
        <end position="569"/>
    </location>
</feature>
<evidence type="ECO:0000256" key="5">
    <source>
        <dbReference type="ARBA" id="ARBA00022833"/>
    </source>
</evidence>
<proteinExistence type="predicted"/>
<feature type="domain" description="C2H2-type" evidence="7">
    <location>
        <begin position="79"/>
        <end position="100"/>
    </location>
</feature>
<name>A0A9P0LJ13_ACAOB</name>
<dbReference type="Gene3D" id="3.30.160.60">
    <property type="entry name" value="Classic Zinc Finger"/>
    <property type="match status" value="8"/>
</dbReference>
<evidence type="ECO:0000256" key="3">
    <source>
        <dbReference type="ARBA" id="ARBA00022737"/>
    </source>
</evidence>
<dbReference type="Proteomes" id="UP001152888">
    <property type="component" value="Unassembled WGS sequence"/>
</dbReference>
<gene>
    <name evidence="8" type="ORF">ACAOBT_LOCUS21842</name>
</gene>
<dbReference type="PANTHER" id="PTHR24404">
    <property type="entry name" value="ZINC FINGER PROTEIN"/>
    <property type="match status" value="1"/>
</dbReference>
<dbReference type="SMART" id="SM00355">
    <property type="entry name" value="ZnF_C2H2"/>
    <property type="match status" value="18"/>
</dbReference>
<evidence type="ECO:0000256" key="4">
    <source>
        <dbReference type="ARBA" id="ARBA00022771"/>
    </source>
</evidence>
<keyword evidence="2" id="KW-0479">Metal-binding</keyword>
<feature type="domain" description="C2H2-type" evidence="7">
    <location>
        <begin position="481"/>
        <end position="502"/>
    </location>
</feature>
<keyword evidence="4" id="KW-0863">Zinc-finger</keyword>
<comment type="subcellular location">
    <subcellularLocation>
        <location evidence="1">Nucleus</location>
    </subcellularLocation>
</comment>
<keyword evidence="9" id="KW-1185">Reference proteome</keyword>
<sequence length="612" mass="71651">MLIHSEYKSITCVHCGAKHQNGTKLYEHIVQKHSDFIASVPSKIHECTLCTYKTSIKSGFDRHMSKHIETGDNHKINICIHCKAKFMDKTRLSDHIIKKHPDFISSVPSKIHECTLCNYKTTIKGLFLRHIFKHSETGDSYKFYACFHCEERFRTERRLNHHIIKKHPDFIASVTRKILECTQCKYKTTIKHNLTIHMLNHSKAEDNSKFGICLHCNAKFTTRRTLDDHIIKKHPDFIDSVSSKIHECMDCEYKTTFKATLCSHLLKHSKTRDNYKFRVCIHCKAKFYTNVGLNDHIIKKHPDFIDSVSSKIHECPHCSFKTTIKSCFVYHMSSHPDCVDNYQYLICNHCNAKFRKKILLNDHIIRKHPDFIDSISNKIHECMDCKYKTTLKYAFARHLLTHSKTGDNYNFSVCIHCKAEFKSKTDLNDHIIKKHPDFIESVSSKIHVCPHCTYKTTYKSGLAYHMLTHPTSVDDYKYLICNHCNAKFKSKVLLNDHIIRKHPDFIDSVSNKIHECTDCEYRTTFKFLLDRHMLKHSETGESHKFSICVHCKEQFKNQRLLNEHIIRKHPDFIASVYSKIHECPQCGFKTIMKDCFARHMLKHSELVAGSSV</sequence>
<dbReference type="PROSITE" id="PS00028">
    <property type="entry name" value="ZINC_FINGER_C2H2_1"/>
    <property type="match status" value="7"/>
</dbReference>
<organism evidence="8 9">
    <name type="scientific">Acanthoscelides obtectus</name>
    <name type="common">Bean weevil</name>
    <name type="synonym">Bruchus obtectus</name>
    <dbReference type="NCBI Taxonomy" id="200917"/>
    <lineage>
        <taxon>Eukaryota</taxon>
        <taxon>Metazoa</taxon>
        <taxon>Ecdysozoa</taxon>
        <taxon>Arthropoda</taxon>
        <taxon>Hexapoda</taxon>
        <taxon>Insecta</taxon>
        <taxon>Pterygota</taxon>
        <taxon>Neoptera</taxon>
        <taxon>Endopterygota</taxon>
        <taxon>Coleoptera</taxon>
        <taxon>Polyphaga</taxon>
        <taxon>Cucujiformia</taxon>
        <taxon>Chrysomeloidea</taxon>
        <taxon>Chrysomelidae</taxon>
        <taxon>Bruchinae</taxon>
        <taxon>Bruchini</taxon>
        <taxon>Acanthoscelides</taxon>
    </lineage>
</organism>
<evidence type="ECO:0000256" key="1">
    <source>
        <dbReference type="ARBA" id="ARBA00004123"/>
    </source>
</evidence>
<dbReference type="GO" id="GO:0006357">
    <property type="term" value="P:regulation of transcription by RNA polymerase II"/>
    <property type="evidence" value="ECO:0007669"/>
    <property type="project" value="TreeGrafter"/>
</dbReference>
<dbReference type="GO" id="GO:0003700">
    <property type="term" value="F:DNA-binding transcription factor activity"/>
    <property type="evidence" value="ECO:0007669"/>
    <property type="project" value="TreeGrafter"/>
</dbReference>
<dbReference type="GO" id="GO:0008270">
    <property type="term" value="F:zinc ion binding"/>
    <property type="evidence" value="ECO:0007669"/>
    <property type="project" value="UniProtKB-KW"/>
</dbReference>
<dbReference type="GO" id="GO:0005634">
    <property type="term" value="C:nucleus"/>
    <property type="evidence" value="ECO:0007669"/>
    <property type="project" value="UniProtKB-SubCell"/>
</dbReference>
<dbReference type="OrthoDB" id="3561125at2759"/>
<dbReference type="GO" id="GO:0000978">
    <property type="term" value="F:RNA polymerase II cis-regulatory region sequence-specific DNA binding"/>
    <property type="evidence" value="ECO:0007669"/>
    <property type="project" value="TreeGrafter"/>
</dbReference>
<keyword evidence="5" id="KW-0862">Zinc</keyword>
<keyword evidence="6" id="KW-0539">Nucleus</keyword>
<dbReference type="EMBL" id="CAKOFQ010007188">
    <property type="protein sequence ID" value="CAH1993960.1"/>
    <property type="molecule type" value="Genomic_DNA"/>
</dbReference>
<feature type="domain" description="C2H2-type" evidence="7">
    <location>
        <begin position="213"/>
        <end position="234"/>
    </location>
</feature>
<keyword evidence="3" id="KW-0677">Repeat</keyword>